<evidence type="ECO:0000256" key="2">
    <source>
        <dbReference type="ARBA" id="ARBA00006601"/>
    </source>
</evidence>
<dbReference type="GO" id="GO:0006065">
    <property type="term" value="P:UDP-glucuronate biosynthetic process"/>
    <property type="evidence" value="ECO:0007669"/>
    <property type="project" value="UniProtKB-UniPathway"/>
</dbReference>
<evidence type="ECO:0000256" key="11">
    <source>
        <dbReference type="PIRSR" id="PIRSR500134-3"/>
    </source>
</evidence>
<feature type="binding site" evidence="11">
    <location>
        <position position="41"/>
    </location>
    <ligand>
        <name>NAD(+)</name>
        <dbReference type="ChEBI" id="CHEBI:57540"/>
    </ligand>
</feature>
<feature type="binding site" evidence="11">
    <location>
        <position position="133"/>
    </location>
    <ligand>
        <name>NAD(+)</name>
        <dbReference type="ChEBI" id="CHEBI:57540"/>
    </ligand>
</feature>
<dbReference type="InterPro" id="IPR001732">
    <property type="entry name" value="UDP-Glc/GDP-Man_DH_N"/>
</dbReference>
<dbReference type="InterPro" id="IPR036291">
    <property type="entry name" value="NAD(P)-bd_dom_sf"/>
</dbReference>
<dbReference type="Gene3D" id="1.20.5.100">
    <property type="entry name" value="Cytochrome c1, transmembrane anchor, C-terminal"/>
    <property type="match status" value="1"/>
</dbReference>
<proteinExistence type="inferred from homology"/>
<feature type="binding site" evidence="11">
    <location>
        <position position="342"/>
    </location>
    <ligand>
        <name>NAD(+)</name>
        <dbReference type="ChEBI" id="CHEBI:57540"/>
    </ligand>
</feature>
<dbReference type="PIRSF" id="PIRSF500134">
    <property type="entry name" value="UDPglc_DH_bac"/>
    <property type="match status" value="1"/>
</dbReference>
<evidence type="ECO:0000313" key="13">
    <source>
        <dbReference type="EMBL" id="KTQ98701.1"/>
    </source>
</evidence>
<dbReference type="PANTHER" id="PTHR43750:SF3">
    <property type="entry name" value="UDP-GLUCOSE 6-DEHYDROGENASE TUAD"/>
    <property type="match status" value="1"/>
</dbReference>
<feature type="binding site" evidence="11">
    <location>
        <position position="97"/>
    </location>
    <ligand>
        <name>NAD(+)</name>
        <dbReference type="ChEBI" id="CHEBI:57540"/>
    </ligand>
</feature>
<protein>
    <recommendedName>
        <fullName evidence="4 8">UDP-glucose 6-dehydrogenase</fullName>
        <ecNumber evidence="3 8">1.1.1.22</ecNumber>
    </recommendedName>
</protein>
<feature type="binding site" evidence="11">
    <location>
        <position position="46"/>
    </location>
    <ligand>
        <name>NAD(+)</name>
        <dbReference type="ChEBI" id="CHEBI:57540"/>
    </ligand>
</feature>
<accession>A0A147DAY8</accession>
<dbReference type="InterPro" id="IPR008927">
    <property type="entry name" value="6-PGluconate_DH-like_C_sf"/>
</dbReference>
<keyword evidence="5 8" id="KW-0560">Oxidoreductase</keyword>
<comment type="pathway">
    <text evidence="1">Nucleotide-sugar biosynthesis; UDP-alpha-D-glucuronate biosynthesis; UDP-alpha-D-glucuronate from UDP-alpha-D-glucose: step 1/1.</text>
</comment>
<dbReference type="PATRIC" id="fig|401562.3.peg.85"/>
<dbReference type="Proteomes" id="UP000078272">
    <property type="component" value="Unassembled WGS sequence"/>
</dbReference>
<sequence>MGNVPPLESTASNLAVIGTGYVGLVSGACLAEAGHHVVCVDQVQAKIDMLRAGAIPIYEPGLDEVVRRNVEAGRLRFTTDLAEAVADAQIVMIAVGTPTRKLDGNADLQYVFAASRDIARALTHPAVIVTKSTVPAGTGREIRRIIERENPSLDFDIASNPEFLREGNAISDFMKPDRIVVGTESARARDVMEALYKPFTAQGFELISTDIVSAELIKYAANTFLATKVSFINEMADICEKVGGNIADISRGMGSDKRIGRAFLQPGPGYGGSCFPKDTLAMVHIGEKALSPATIVEAVIAVNRARPHRMVAKVVAAAGGDVRGKTVALLGLTFKPETDDVRDSVAVLVAEQLAAEGAIVRAYDPQGMGHARELLGEAVQYAPSMDAALERADLCVIATEWREFSERPLADYKRALAVPMVVDFRNVFSPAEAAAAGLGYISIGRASVPAPELLPA</sequence>
<dbReference type="PANTHER" id="PTHR43750">
    <property type="entry name" value="UDP-GLUCOSE 6-DEHYDROGENASE TUAD"/>
    <property type="match status" value="1"/>
</dbReference>
<dbReference type="UniPathway" id="UPA00038">
    <property type="reaction ID" value="UER00491"/>
</dbReference>
<dbReference type="InterPro" id="IPR017476">
    <property type="entry name" value="UDP-Glc/GDP-Man"/>
</dbReference>
<dbReference type="PIRSF" id="PIRSF000124">
    <property type="entry name" value="UDPglc_GDPman_dh"/>
    <property type="match status" value="1"/>
</dbReference>
<evidence type="ECO:0000259" key="12">
    <source>
        <dbReference type="SMART" id="SM00984"/>
    </source>
</evidence>
<feature type="binding site" evidence="10">
    <location>
        <begin position="263"/>
        <end position="267"/>
    </location>
    <ligand>
        <name>substrate</name>
    </ligand>
</feature>
<keyword evidence="6 8" id="KW-0520">NAD</keyword>
<name>A0A147DAY8_9HYPH</name>
<dbReference type="GO" id="GO:0000271">
    <property type="term" value="P:polysaccharide biosynthetic process"/>
    <property type="evidence" value="ECO:0007669"/>
    <property type="project" value="InterPro"/>
</dbReference>
<feature type="binding site" evidence="10">
    <location>
        <position position="218"/>
    </location>
    <ligand>
        <name>substrate</name>
    </ligand>
</feature>
<dbReference type="GO" id="GO:0003979">
    <property type="term" value="F:UDP-glucose 6-dehydrogenase activity"/>
    <property type="evidence" value="ECO:0007669"/>
    <property type="project" value="UniProtKB-EC"/>
</dbReference>
<dbReference type="SUPFAM" id="SSF51735">
    <property type="entry name" value="NAD(P)-binding Rossmann-fold domains"/>
    <property type="match status" value="1"/>
</dbReference>
<dbReference type="RefSeq" id="WP_058633297.1">
    <property type="nucleotide sequence ID" value="NZ_LDPZ01000001.1"/>
</dbReference>
<feature type="binding site" evidence="10">
    <location>
        <position position="335"/>
    </location>
    <ligand>
        <name>substrate</name>
    </ligand>
</feature>
<evidence type="ECO:0000256" key="5">
    <source>
        <dbReference type="ARBA" id="ARBA00023002"/>
    </source>
</evidence>
<evidence type="ECO:0000256" key="4">
    <source>
        <dbReference type="ARBA" id="ARBA00015132"/>
    </source>
</evidence>
<comment type="similarity">
    <text evidence="2 8">Belongs to the UDP-glucose/GDP-mannose dehydrogenase family.</text>
</comment>
<dbReference type="EMBL" id="LDPZ01000001">
    <property type="protein sequence ID" value="KTQ98701.1"/>
    <property type="molecule type" value="Genomic_DNA"/>
</dbReference>
<dbReference type="STRING" id="401562.NS365_01720"/>
<dbReference type="GO" id="GO:0051287">
    <property type="term" value="F:NAD binding"/>
    <property type="evidence" value="ECO:0007669"/>
    <property type="project" value="InterPro"/>
</dbReference>
<gene>
    <name evidence="13" type="ORF">NS226_00375</name>
</gene>
<dbReference type="InterPro" id="IPR014027">
    <property type="entry name" value="UDP-Glc/GDP-Man_DH_C"/>
</dbReference>
<feature type="binding site" evidence="11">
    <location>
        <position position="166"/>
    </location>
    <ligand>
        <name>NAD(+)</name>
        <dbReference type="ChEBI" id="CHEBI:57540"/>
    </ligand>
</feature>
<feature type="binding site" evidence="10">
    <location>
        <position position="271"/>
    </location>
    <ligand>
        <name>substrate</name>
    </ligand>
</feature>
<feature type="domain" description="UDP-glucose/GDP-mannose dehydrogenase C-terminal" evidence="12">
    <location>
        <begin position="328"/>
        <end position="430"/>
    </location>
</feature>
<feature type="binding site" evidence="10">
    <location>
        <begin position="163"/>
        <end position="166"/>
    </location>
    <ligand>
        <name>substrate</name>
    </ligand>
</feature>
<dbReference type="NCBIfam" id="TIGR03026">
    <property type="entry name" value="NDP-sugDHase"/>
    <property type="match status" value="1"/>
</dbReference>
<dbReference type="InterPro" id="IPR036220">
    <property type="entry name" value="UDP-Glc/GDP-Man_DH_C_sf"/>
</dbReference>
<evidence type="ECO:0000256" key="3">
    <source>
        <dbReference type="ARBA" id="ARBA00012954"/>
    </source>
</evidence>
<dbReference type="SUPFAM" id="SSF52413">
    <property type="entry name" value="UDP-glucose/GDP-mannose dehydrogenase C-terminal domain"/>
    <property type="match status" value="1"/>
</dbReference>
<feature type="binding site" evidence="11">
    <location>
        <position position="277"/>
    </location>
    <ligand>
        <name>NAD(+)</name>
        <dbReference type="ChEBI" id="CHEBI:57540"/>
    </ligand>
</feature>
<evidence type="ECO:0000313" key="14">
    <source>
        <dbReference type="Proteomes" id="UP000078272"/>
    </source>
</evidence>
<dbReference type="Pfam" id="PF03720">
    <property type="entry name" value="UDPG_MGDP_dh_C"/>
    <property type="match status" value="1"/>
</dbReference>
<comment type="caution">
    <text evidence="13">The sequence shown here is derived from an EMBL/GenBank/DDBJ whole genome shotgun (WGS) entry which is preliminary data.</text>
</comment>
<dbReference type="SUPFAM" id="SSF48179">
    <property type="entry name" value="6-phosphogluconate dehydrogenase C-terminal domain-like"/>
    <property type="match status" value="1"/>
</dbReference>
<dbReference type="Pfam" id="PF03721">
    <property type="entry name" value="UDPG_MGDP_dh_N"/>
    <property type="match status" value="1"/>
</dbReference>
<dbReference type="SMART" id="SM00984">
    <property type="entry name" value="UDPG_MGDP_dh_C"/>
    <property type="match status" value="1"/>
</dbReference>
<evidence type="ECO:0000256" key="6">
    <source>
        <dbReference type="ARBA" id="ARBA00023027"/>
    </source>
</evidence>
<dbReference type="Pfam" id="PF00984">
    <property type="entry name" value="UDPG_MGDP_dh"/>
    <property type="match status" value="1"/>
</dbReference>
<dbReference type="OrthoDB" id="9803238at2"/>
<evidence type="ECO:0000256" key="9">
    <source>
        <dbReference type="PIRSR" id="PIRSR500134-1"/>
    </source>
</evidence>
<feature type="active site" description="Nucleophile" evidence="9">
    <location>
        <position position="274"/>
    </location>
</feature>
<dbReference type="InterPro" id="IPR028357">
    <property type="entry name" value="UDPglc_DH_bac"/>
</dbReference>
<comment type="catalytic activity">
    <reaction evidence="7 8">
        <text>UDP-alpha-D-glucose + 2 NAD(+) + H2O = UDP-alpha-D-glucuronate + 2 NADH + 3 H(+)</text>
        <dbReference type="Rhea" id="RHEA:23596"/>
        <dbReference type="ChEBI" id="CHEBI:15377"/>
        <dbReference type="ChEBI" id="CHEBI:15378"/>
        <dbReference type="ChEBI" id="CHEBI:57540"/>
        <dbReference type="ChEBI" id="CHEBI:57945"/>
        <dbReference type="ChEBI" id="CHEBI:58052"/>
        <dbReference type="ChEBI" id="CHEBI:58885"/>
        <dbReference type="EC" id="1.1.1.22"/>
    </reaction>
</comment>
<evidence type="ECO:0000256" key="1">
    <source>
        <dbReference type="ARBA" id="ARBA00004701"/>
    </source>
</evidence>
<evidence type="ECO:0000256" key="8">
    <source>
        <dbReference type="PIRNR" id="PIRNR000124"/>
    </source>
</evidence>
<dbReference type="AlphaFoldDB" id="A0A147DAY8"/>
<dbReference type="InterPro" id="IPR014026">
    <property type="entry name" value="UDP-Glc/GDP-Man_DH_dimer"/>
</dbReference>
<organism evidence="13 14">
    <name type="scientific">Aureimonas ureilytica</name>
    <dbReference type="NCBI Taxonomy" id="401562"/>
    <lineage>
        <taxon>Bacteria</taxon>
        <taxon>Pseudomonadati</taxon>
        <taxon>Pseudomonadota</taxon>
        <taxon>Alphaproteobacteria</taxon>
        <taxon>Hyphomicrobiales</taxon>
        <taxon>Aurantimonadaceae</taxon>
        <taxon>Aureimonas</taxon>
    </lineage>
</organism>
<dbReference type="Gene3D" id="3.40.50.720">
    <property type="entry name" value="NAD(P)-binding Rossmann-like Domain"/>
    <property type="match status" value="2"/>
</dbReference>
<reference evidence="13 14" key="1">
    <citation type="journal article" date="2016" name="Front. Microbiol.">
        <title>Genomic Resource of Rice Seed Associated Bacteria.</title>
        <authorList>
            <person name="Midha S."/>
            <person name="Bansal K."/>
            <person name="Sharma S."/>
            <person name="Kumar N."/>
            <person name="Patil P.P."/>
            <person name="Chaudhry V."/>
            <person name="Patil P.B."/>
        </authorList>
    </citation>
    <scope>NUCLEOTIDE SEQUENCE [LARGE SCALE GENOMIC DNA]</scope>
    <source>
        <strain evidence="13 14">NS226</strain>
    </source>
</reference>
<evidence type="ECO:0000256" key="7">
    <source>
        <dbReference type="ARBA" id="ARBA00047473"/>
    </source>
</evidence>
<evidence type="ECO:0000256" key="10">
    <source>
        <dbReference type="PIRSR" id="PIRSR500134-2"/>
    </source>
</evidence>
<dbReference type="EC" id="1.1.1.22" evidence="3 8"/>